<sequence>MQKLLNKKGAKTKRKWYQPHVAEPQELTGRHQQPNKHGVSEAQGHRARQLSHVLYTKICEIVNSGELDEEVRNKQVLITKICEIVNSGELDEEVRNKQVLITKIKMHPTFSGINVYWDANRADAAEIEPLLDALSGKLRSLLISYHVLGRIPTITFVKDKAKGDLVQLNQLFEVADYGPDYFPSTSENAAHVIFEENVSRQSSRFTQKTGNVFQQDIAGLSLDQHKTVQHSEPCPGNNVKLSALDSKTEQQSDCKLPLELPNDTGLPELLSNFRSNLYGLPRDDLMKKVLAKKQKVRYQTATTADQMGTSSALDSQLRDYGKLRSLTIKDKEKLSRQKDSTKTKQRLLEAEFDEVQDSLYNQDD</sequence>
<proteinExistence type="predicted"/>
<dbReference type="Pfam" id="PF02033">
    <property type="entry name" value="RBFA"/>
    <property type="match status" value="1"/>
</dbReference>
<dbReference type="Gene3D" id="3.30.300.20">
    <property type="match status" value="1"/>
</dbReference>
<evidence type="ECO:0000313" key="3">
    <source>
        <dbReference type="Proteomes" id="UP000762676"/>
    </source>
</evidence>
<dbReference type="InterPro" id="IPR015946">
    <property type="entry name" value="KH_dom-like_a/b"/>
</dbReference>
<feature type="region of interest" description="Disordered" evidence="1">
    <location>
        <begin position="1"/>
        <end position="45"/>
    </location>
</feature>
<dbReference type="InterPro" id="IPR000238">
    <property type="entry name" value="RbfA"/>
</dbReference>
<accession>A0AAV4I9H0</accession>
<feature type="compositionally biased region" description="Basic residues" evidence="1">
    <location>
        <begin position="1"/>
        <end position="17"/>
    </location>
</feature>
<name>A0AAV4I9H0_9GAST</name>
<gene>
    <name evidence="2" type="ORF">ElyMa_006562200</name>
</gene>
<evidence type="ECO:0000256" key="1">
    <source>
        <dbReference type="SAM" id="MobiDB-lite"/>
    </source>
</evidence>
<dbReference type="Proteomes" id="UP000762676">
    <property type="component" value="Unassembled WGS sequence"/>
</dbReference>
<evidence type="ECO:0000313" key="2">
    <source>
        <dbReference type="EMBL" id="GFS07113.1"/>
    </source>
</evidence>
<keyword evidence="3" id="KW-1185">Reference proteome</keyword>
<dbReference type="SUPFAM" id="SSF89919">
    <property type="entry name" value="Ribosome-binding factor A, RbfA"/>
    <property type="match status" value="1"/>
</dbReference>
<dbReference type="InterPro" id="IPR023799">
    <property type="entry name" value="RbfA_dom_sf"/>
</dbReference>
<protein>
    <submittedName>
        <fullName evidence="2">Ribosomal binding factor A</fullName>
    </submittedName>
</protein>
<dbReference type="AlphaFoldDB" id="A0AAV4I9H0"/>
<organism evidence="2 3">
    <name type="scientific">Elysia marginata</name>
    <dbReference type="NCBI Taxonomy" id="1093978"/>
    <lineage>
        <taxon>Eukaryota</taxon>
        <taxon>Metazoa</taxon>
        <taxon>Spiralia</taxon>
        <taxon>Lophotrochozoa</taxon>
        <taxon>Mollusca</taxon>
        <taxon>Gastropoda</taxon>
        <taxon>Heterobranchia</taxon>
        <taxon>Euthyneura</taxon>
        <taxon>Panpulmonata</taxon>
        <taxon>Sacoglossa</taxon>
        <taxon>Placobranchoidea</taxon>
        <taxon>Plakobranchidae</taxon>
        <taxon>Elysia</taxon>
    </lineage>
</organism>
<dbReference type="PANTHER" id="PTHR14725:SF0">
    <property type="entry name" value="RIBOSOME-BINDING FACTOR A, MITOCHONDRIAL-RELATED"/>
    <property type="match status" value="1"/>
</dbReference>
<dbReference type="EMBL" id="BMAT01013178">
    <property type="protein sequence ID" value="GFS07113.1"/>
    <property type="molecule type" value="Genomic_DNA"/>
</dbReference>
<reference evidence="2 3" key="1">
    <citation type="journal article" date="2021" name="Elife">
        <title>Chloroplast acquisition without the gene transfer in kleptoplastic sea slugs, Plakobranchus ocellatus.</title>
        <authorList>
            <person name="Maeda T."/>
            <person name="Takahashi S."/>
            <person name="Yoshida T."/>
            <person name="Shimamura S."/>
            <person name="Takaki Y."/>
            <person name="Nagai Y."/>
            <person name="Toyoda A."/>
            <person name="Suzuki Y."/>
            <person name="Arimoto A."/>
            <person name="Ishii H."/>
            <person name="Satoh N."/>
            <person name="Nishiyama T."/>
            <person name="Hasebe M."/>
            <person name="Maruyama T."/>
            <person name="Minagawa J."/>
            <person name="Obokata J."/>
            <person name="Shigenobu S."/>
        </authorList>
    </citation>
    <scope>NUCLEOTIDE SEQUENCE [LARGE SCALE GENOMIC DNA]</scope>
</reference>
<dbReference type="InterPro" id="IPR039212">
    <property type="entry name" value="RBFA_mitochondrial"/>
</dbReference>
<dbReference type="PANTHER" id="PTHR14725">
    <property type="entry name" value="RIBOSOME-BINDING FACTOR A, MITOCHONDRIAL-RELATED"/>
    <property type="match status" value="1"/>
</dbReference>
<comment type="caution">
    <text evidence="2">The sequence shown here is derived from an EMBL/GenBank/DDBJ whole genome shotgun (WGS) entry which is preliminary data.</text>
</comment>